<organism evidence="9 10">
    <name type="scientific">Canavalia gladiata</name>
    <name type="common">Sword bean</name>
    <name type="synonym">Dolichos gladiatus</name>
    <dbReference type="NCBI Taxonomy" id="3824"/>
    <lineage>
        <taxon>Eukaryota</taxon>
        <taxon>Viridiplantae</taxon>
        <taxon>Streptophyta</taxon>
        <taxon>Embryophyta</taxon>
        <taxon>Tracheophyta</taxon>
        <taxon>Spermatophyta</taxon>
        <taxon>Magnoliopsida</taxon>
        <taxon>eudicotyledons</taxon>
        <taxon>Gunneridae</taxon>
        <taxon>Pentapetalae</taxon>
        <taxon>rosids</taxon>
        <taxon>fabids</taxon>
        <taxon>Fabales</taxon>
        <taxon>Fabaceae</taxon>
        <taxon>Papilionoideae</taxon>
        <taxon>50 kb inversion clade</taxon>
        <taxon>NPAAA clade</taxon>
        <taxon>indigoferoid/millettioid clade</taxon>
        <taxon>Phaseoleae</taxon>
        <taxon>Canavalia</taxon>
    </lineage>
</organism>
<keyword evidence="7" id="KW-0175">Coiled coil</keyword>
<keyword evidence="5" id="KW-0808">Transferase</keyword>
<accession>A0AAN9M8P9</accession>
<evidence type="ECO:0000256" key="3">
    <source>
        <dbReference type="ARBA" id="ARBA00004906"/>
    </source>
</evidence>
<dbReference type="InterPro" id="IPR051348">
    <property type="entry name" value="U-box_ubiquitin_ligases"/>
</dbReference>
<reference evidence="9 10" key="1">
    <citation type="submission" date="2024-01" db="EMBL/GenBank/DDBJ databases">
        <title>The genomes of 5 underutilized Papilionoideae crops provide insights into root nodulation and disease resistanc.</title>
        <authorList>
            <person name="Jiang F."/>
        </authorList>
    </citation>
    <scope>NUCLEOTIDE SEQUENCE [LARGE SCALE GENOMIC DNA]</scope>
    <source>
        <strain evidence="9">LVBAO_FW01</strain>
        <tissue evidence="9">Leaves</tissue>
    </source>
</reference>
<evidence type="ECO:0000256" key="1">
    <source>
        <dbReference type="ARBA" id="ARBA00000900"/>
    </source>
</evidence>
<dbReference type="Gene3D" id="3.30.40.10">
    <property type="entry name" value="Zinc/RING finger domain, C3HC4 (zinc finger)"/>
    <property type="match status" value="1"/>
</dbReference>
<evidence type="ECO:0000313" key="10">
    <source>
        <dbReference type="Proteomes" id="UP001367508"/>
    </source>
</evidence>
<evidence type="ECO:0000256" key="5">
    <source>
        <dbReference type="ARBA" id="ARBA00022679"/>
    </source>
</evidence>
<dbReference type="SUPFAM" id="SSF57850">
    <property type="entry name" value="RING/U-box"/>
    <property type="match status" value="1"/>
</dbReference>
<evidence type="ECO:0000256" key="4">
    <source>
        <dbReference type="ARBA" id="ARBA00012483"/>
    </source>
</evidence>
<feature type="coiled-coil region" evidence="7">
    <location>
        <begin position="117"/>
        <end position="259"/>
    </location>
</feature>
<dbReference type="Proteomes" id="UP001367508">
    <property type="component" value="Unassembled WGS sequence"/>
</dbReference>
<evidence type="ECO:0000256" key="6">
    <source>
        <dbReference type="ARBA" id="ARBA00022786"/>
    </source>
</evidence>
<dbReference type="GO" id="GO:0061630">
    <property type="term" value="F:ubiquitin protein ligase activity"/>
    <property type="evidence" value="ECO:0007669"/>
    <property type="project" value="UniProtKB-EC"/>
</dbReference>
<evidence type="ECO:0000256" key="7">
    <source>
        <dbReference type="SAM" id="Coils"/>
    </source>
</evidence>
<comment type="pathway">
    <text evidence="3">Protein modification; protein ubiquitination.</text>
</comment>
<sequence>MALVSSIASSDEYLTPLSQLSREAISEELDGHSSRSPSVFSTRSYDGSIEPLLTPNLITDGSGNVLDLNKCSVSQIKDYLQNPSPPSLLSLRFQIYDNVLHIAIEHWQDGGMDYILYDRLQQAMAEAEDASRDAYKETIRRQKAQKEALEAIHKAKATKILYKQELKLRKELEETVKKANEELDNMKSQSDKVNEELKLVLDQKLSLENQIASIKLRIKELEQQIIFAEDLLQKNMDELDKLQMQRDNALKEAEKLRRKQGEASSTRVSMLPRALFSRDQRSNKLITGRPALGIAKEVQYLLDGGKLQSLLDPLAGDWPLMLVQQLACLALRCCEMNRKSRPDMYPDVWSILGPTRASSEGTSMFQLGSQHLCQPPSYFLSILPDNTFLLPSFLEVMRDPHIAADGFTYEAEAKRGWLESGHDTSPTTNSKLSHRNLVPYQALRHSIQDWLQTH</sequence>
<dbReference type="EMBL" id="JAYMYQ010000002">
    <property type="protein sequence ID" value="KAK7349511.1"/>
    <property type="molecule type" value="Genomic_DNA"/>
</dbReference>
<keyword evidence="6" id="KW-0833">Ubl conjugation pathway</keyword>
<evidence type="ECO:0000313" key="9">
    <source>
        <dbReference type="EMBL" id="KAK7349511.1"/>
    </source>
</evidence>
<dbReference type="EC" id="2.3.2.27" evidence="4"/>
<feature type="domain" description="U-box" evidence="8">
    <location>
        <begin position="383"/>
        <end position="454"/>
    </location>
</feature>
<dbReference type="AlphaFoldDB" id="A0AAN9M8P9"/>
<dbReference type="GO" id="GO:0016567">
    <property type="term" value="P:protein ubiquitination"/>
    <property type="evidence" value="ECO:0007669"/>
    <property type="project" value="InterPro"/>
</dbReference>
<dbReference type="PANTHER" id="PTHR45647:SF72">
    <property type="entry name" value="U-BOX KINASE FAMILY PROTEIN"/>
    <property type="match status" value="1"/>
</dbReference>
<comment type="caution">
    <text evidence="9">The sequence shown here is derived from an EMBL/GenBank/DDBJ whole genome shotgun (WGS) entry which is preliminary data.</text>
</comment>
<keyword evidence="10" id="KW-1185">Reference proteome</keyword>
<dbReference type="SMART" id="SM00504">
    <property type="entry name" value="Ubox"/>
    <property type="match status" value="1"/>
</dbReference>
<dbReference type="PANTHER" id="PTHR45647">
    <property type="entry name" value="OS02G0152300 PROTEIN"/>
    <property type="match status" value="1"/>
</dbReference>
<dbReference type="PROSITE" id="PS51698">
    <property type="entry name" value="U_BOX"/>
    <property type="match status" value="1"/>
</dbReference>
<proteinExistence type="predicted"/>
<dbReference type="Pfam" id="PF04564">
    <property type="entry name" value="U-box"/>
    <property type="match status" value="1"/>
</dbReference>
<comment type="catalytic activity">
    <reaction evidence="1">
        <text>S-ubiquitinyl-[E2 ubiquitin-conjugating enzyme]-L-cysteine + [acceptor protein]-L-lysine = [E2 ubiquitin-conjugating enzyme]-L-cysteine + N(6)-ubiquitinyl-[acceptor protein]-L-lysine.</text>
        <dbReference type="EC" id="2.3.2.27"/>
    </reaction>
</comment>
<name>A0AAN9M8P9_CANGL</name>
<dbReference type="InterPro" id="IPR013083">
    <property type="entry name" value="Znf_RING/FYVE/PHD"/>
</dbReference>
<protein>
    <recommendedName>
        <fullName evidence="4">RING-type E3 ubiquitin transferase</fullName>
        <ecNumber evidence="4">2.3.2.27</ecNumber>
    </recommendedName>
</protein>
<comment type="function">
    <text evidence="2">Functions as an E3 ubiquitin ligase.</text>
</comment>
<evidence type="ECO:0000259" key="8">
    <source>
        <dbReference type="PROSITE" id="PS51698"/>
    </source>
</evidence>
<dbReference type="InterPro" id="IPR003613">
    <property type="entry name" value="Ubox_domain"/>
</dbReference>
<evidence type="ECO:0000256" key="2">
    <source>
        <dbReference type="ARBA" id="ARBA00003861"/>
    </source>
</evidence>
<dbReference type="CDD" id="cd16655">
    <property type="entry name" value="RING-Ubox_WDSUB1-like"/>
    <property type="match status" value="1"/>
</dbReference>
<gene>
    <name evidence="9" type="ORF">VNO77_06939</name>
</gene>